<evidence type="ECO:0000256" key="1">
    <source>
        <dbReference type="ARBA" id="ARBA00007953"/>
    </source>
</evidence>
<evidence type="ECO:0000256" key="2">
    <source>
        <dbReference type="ARBA" id="ARBA00022694"/>
    </source>
</evidence>
<evidence type="ECO:0000313" key="6">
    <source>
        <dbReference type="EMBL" id="CCJ36115.1"/>
    </source>
</evidence>
<dbReference type="PROSITE" id="PS01268">
    <property type="entry name" value="UPF0024"/>
    <property type="match status" value="1"/>
</dbReference>
<dbReference type="InterPro" id="IPR042214">
    <property type="entry name" value="TruD_catalytic"/>
</dbReference>
<dbReference type="Gene3D" id="3.30.2350.20">
    <property type="entry name" value="TruD, catalytic domain"/>
    <property type="match status" value="1"/>
</dbReference>
<gene>
    <name evidence="4 6" type="primary">truD</name>
    <name evidence="6" type="ordered locus">BN140_1192</name>
</gene>
<protein>
    <recommendedName>
        <fullName evidence="4">Probable tRNA pseudouridine synthase D</fullName>
        <ecNumber evidence="4">5.4.99.27</ecNumber>
    </recommendedName>
    <alternativeName>
        <fullName evidence="4">tRNA pseudouridine(13) synthase</fullName>
    </alternativeName>
    <alternativeName>
        <fullName evidence="4">tRNA pseudouridylate synthase D</fullName>
    </alternativeName>
    <alternativeName>
        <fullName evidence="4">tRNA-uridine isomerase D</fullName>
    </alternativeName>
</protein>
<keyword evidence="7" id="KW-1185">Reference proteome</keyword>
<dbReference type="HAMAP" id="MF_01082">
    <property type="entry name" value="TruD"/>
    <property type="match status" value="1"/>
</dbReference>
<reference evidence="7" key="1">
    <citation type="journal article" date="2012" name="J. Bacteriol.">
        <title>Complete genome sequence of the hydrogenotrophic, methanogenic archaeon Methanoculleus bourgensis strain MS2T, isolated from a sewage sludge digester.</title>
        <authorList>
            <person name="Maus I."/>
            <person name="Wibberg D."/>
            <person name="Stantscheff R."/>
            <person name="Eikmeyer F.G."/>
            <person name="Seffner A."/>
            <person name="Boelter J."/>
            <person name="Szczepanowski R."/>
            <person name="Blom J."/>
            <person name="Jaenicke S."/>
            <person name="Konig H."/>
            <person name="Puhler A."/>
            <person name="Schluter A."/>
        </authorList>
    </citation>
    <scope>NUCLEOTIDE SEQUENCE [LARGE SCALE GENOMIC DNA]</scope>
    <source>
        <strain evidence="7">ATCC 43281 / DSM 3045 / OCM 15 / MS2</strain>
    </source>
</reference>
<sequence>MMRTPYPLEEELGMRYYASDIPGIGGRLRSRPEDFIVEEIPLPFTDADDGSYLICRLSKTNWELQRAVKEIAKRLGISHRRIAWAGTKDKNAVTTQFISIYDLAPEAVGRVHLKDISLEVVGRSQHPLTLGGLVGNRFDITIRDCIPEDLAARVQAVTEVAAAGIPNYYGLQRFGVVRPVTHVVGEKILNGDYEAAAVTYIGRAYPLETEEAQGARTHFAETRDARAALAELPVQMTYERAMANHLVANPGDYAGALRALPPKLLSLLVSAFQSYLFNCALSCRIDEGMSLTEPEVGDHLLFQDGREDIVTTRNMRAAQLQIRRGRCRIAIFIPGSGPVVPHGRMDEIMQELMQKEGIDAGDFERASRFVEMKFDGVLRPITLSTDLQAEVSDESVRLGFTLPPGHYATTVCREYMKADPYVMI</sequence>
<dbReference type="HOGENOM" id="CLU_005281_4_1_2"/>
<dbReference type="InterPro" id="IPR020119">
    <property type="entry name" value="PsdUridine_synth_TruD_CS"/>
</dbReference>
<dbReference type="PANTHER" id="PTHR13326">
    <property type="entry name" value="TRNA PSEUDOURIDINE SYNTHASE D"/>
    <property type="match status" value="1"/>
</dbReference>
<dbReference type="EC" id="5.4.99.27" evidence="4"/>
<dbReference type="AlphaFoldDB" id="I7KZ69"/>
<dbReference type="InterPro" id="IPR011760">
    <property type="entry name" value="PsdUridine_synth_TruD_insert"/>
</dbReference>
<dbReference type="InterPro" id="IPR001656">
    <property type="entry name" value="PsdUridine_synth_TruD"/>
</dbReference>
<dbReference type="SUPFAM" id="SSF55120">
    <property type="entry name" value="Pseudouridine synthase"/>
    <property type="match status" value="1"/>
</dbReference>
<dbReference type="GO" id="GO:0031119">
    <property type="term" value="P:tRNA pseudouridine synthesis"/>
    <property type="evidence" value="ECO:0007669"/>
    <property type="project" value="UniProtKB-UniRule"/>
</dbReference>
<evidence type="ECO:0000313" key="7">
    <source>
        <dbReference type="Proteomes" id="UP000009007"/>
    </source>
</evidence>
<proteinExistence type="inferred from homology"/>
<keyword evidence="3 4" id="KW-0413">Isomerase</keyword>
<comment type="similarity">
    <text evidence="1 4">Belongs to the pseudouridine synthase TruD family.</text>
</comment>
<dbReference type="NCBIfam" id="TIGR00094">
    <property type="entry name" value="tRNA_TruD_broad"/>
    <property type="match status" value="1"/>
</dbReference>
<name>I7KZ69_METBM</name>
<dbReference type="Pfam" id="PF01142">
    <property type="entry name" value="TruD"/>
    <property type="match status" value="1"/>
</dbReference>
<dbReference type="RefSeq" id="WP_014867091.1">
    <property type="nucleotide sequence ID" value="NC_018227.2"/>
</dbReference>
<evidence type="ECO:0000259" key="5">
    <source>
        <dbReference type="PROSITE" id="PS50984"/>
    </source>
</evidence>
<dbReference type="EMBL" id="HE964772">
    <property type="protein sequence ID" value="CCJ36115.1"/>
    <property type="molecule type" value="Genomic_DNA"/>
</dbReference>
<comment type="catalytic activity">
    <reaction evidence="4">
        <text>uridine(13) in tRNA = pseudouridine(13) in tRNA</text>
        <dbReference type="Rhea" id="RHEA:42540"/>
        <dbReference type="Rhea" id="RHEA-COMP:10105"/>
        <dbReference type="Rhea" id="RHEA-COMP:10106"/>
        <dbReference type="ChEBI" id="CHEBI:65314"/>
        <dbReference type="ChEBI" id="CHEBI:65315"/>
        <dbReference type="EC" id="5.4.99.27"/>
    </reaction>
</comment>
<dbReference type="FunFam" id="3.30.70.3160:FF:000001">
    <property type="entry name" value="Probable tRNA pseudouridine synthase D"/>
    <property type="match status" value="1"/>
</dbReference>
<feature type="active site" description="Nucleophile" evidence="4">
    <location>
        <position position="89"/>
    </location>
</feature>
<accession>I7KZ69</accession>
<evidence type="ECO:0000256" key="4">
    <source>
        <dbReference type="HAMAP-Rule" id="MF_01082"/>
    </source>
</evidence>
<dbReference type="GO" id="GO:0160150">
    <property type="term" value="F:tRNA pseudouridine(13) synthase activity"/>
    <property type="evidence" value="ECO:0007669"/>
    <property type="project" value="UniProtKB-EC"/>
</dbReference>
<organism evidence="6 7">
    <name type="scientific">Methanoculleus bourgensis (strain ATCC 43281 / DSM 3045 / OCM 15 / MS2)</name>
    <name type="common">Methanogenium bourgense</name>
    <dbReference type="NCBI Taxonomy" id="1201294"/>
    <lineage>
        <taxon>Archaea</taxon>
        <taxon>Methanobacteriati</taxon>
        <taxon>Methanobacteriota</taxon>
        <taxon>Stenosarchaea group</taxon>
        <taxon>Methanomicrobia</taxon>
        <taxon>Methanomicrobiales</taxon>
        <taxon>Methanomicrobiaceae</taxon>
        <taxon>Methanoculleus</taxon>
    </lineage>
</organism>
<dbReference type="BioCyc" id="MBOU1201294:BN140_RS05935-MONOMER"/>
<dbReference type="STRING" id="1201294.BN140_1192"/>
<dbReference type="Gene3D" id="1.10.1510.30">
    <property type="match status" value="1"/>
</dbReference>
<comment type="function">
    <text evidence="4">Could be responsible for synthesis of pseudouridine from uracil-13 in transfer RNAs.</text>
</comment>
<dbReference type="GO" id="GO:0003723">
    <property type="term" value="F:RNA binding"/>
    <property type="evidence" value="ECO:0007669"/>
    <property type="project" value="InterPro"/>
</dbReference>
<dbReference type="PATRIC" id="fig|1201294.9.peg.1315"/>
<dbReference type="GeneID" id="13355688"/>
<dbReference type="KEGG" id="mbg:BN140_1192"/>
<dbReference type="PANTHER" id="PTHR13326:SF21">
    <property type="entry name" value="PSEUDOURIDYLATE SYNTHASE PUS7L"/>
    <property type="match status" value="1"/>
</dbReference>
<dbReference type="Proteomes" id="UP000009007">
    <property type="component" value="Chromosome I"/>
</dbReference>
<evidence type="ECO:0000256" key="3">
    <source>
        <dbReference type="ARBA" id="ARBA00023235"/>
    </source>
</evidence>
<dbReference type="PIRSF" id="PIRSF037016">
    <property type="entry name" value="Pseudouridin_synth_euk_prd"/>
    <property type="match status" value="1"/>
</dbReference>
<dbReference type="InterPro" id="IPR020103">
    <property type="entry name" value="PsdUridine_synth_cat_dom_sf"/>
</dbReference>
<keyword evidence="2 4" id="KW-0819">tRNA processing</keyword>
<feature type="domain" description="TRUD" evidence="5">
    <location>
        <begin position="164"/>
        <end position="384"/>
    </location>
</feature>
<dbReference type="Gene3D" id="3.30.70.3160">
    <property type="match status" value="1"/>
</dbReference>
<dbReference type="PROSITE" id="PS50984">
    <property type="entry name" value="TRUD"/>
    <property type="match status" value="1"/>
</dbReference>